<accession>A0A550CWK0</accession>
<organism evidence="1 2">
    <name type="scientific">Schizophyllum amplum</name>
    <dbReference type="NCBI Taxonomy" id="97359"/>
    <lineage>
        <taxon>Eukaryota</taxon>
        <taxon>Fungi</taxon>
        <taxon>Dikarya</taxon>
        <taxon>Basidiomycota</taxon>
        <taxon>Agaricomycotina</taxon>
        <taxon>Agaricomycetes</taxon>
        <taxon>Agaricomycetidae</taxon>
        <taxon>Agaricales</taxon>
        <taxon>Schizophyllaceae</taxon>
        <taxon>Schizophyllum</taxon>
    </lineage>
</organism>
<gene>
    <name evidence="1" type="ORF">BD626DRAFT_473167</name>
</gene>
<comment type="caution">
    <text evidence="1">The sequence shown here is derived from an EMBL/GenBank/DDBJ whole genome shotgun (WGS) entry which is preliminary data.</text>
</comment>
<evidence type="ECO:0000313" key="1">
    <source>
        <dbReference type="EMBL" id="TRM69169.1"/>
    </source>
</evidence>
<keyword evidence="2" id="KW-1185">Reference proteome</keyword>
<name>A0A550CWK0_9AGAR</name>
<dbReference type="AlphaFoldDB" id="A0A550CWK0"/>
<evidence type="ECO:0000313" key="2">
    <source>
        <dbReference type="Proteomes" id="UP000320762"/>
    </source>
</evidence>
<sequence length="65" mass="7288">MSDCLQRLRDGETRRRAPKVQLLLTALWSGPVDTYAGINKLRRNGTMREAVKRGVGASGNLYRLT</sequence>
<protein>
    <submittedName>
        <fullName evidence="1">Uncharacterized protein</fullName>
    </submittedName>
</protein>
<reference evidence="1 2" key="1">
    <citation type="journal article" date="2019" name="New Phytol.">
        <title>Comparative genomics reveals unique wood-decay strategies and fruiting body development in the Schizophyllaceae.</title>
        <authorList>
            <person name="Almasi E."/>
            <person name="Sahu N."/>
            <person name="Krizsan K."/>
            <person name="Balint B."/>
            <person name="Kovacs G.M."/>
            <person name="Kiss B."/>
            <person name="Cseklye J."/>
            <person name="Drula E."/>
            <person name="Henrissat B."/>
            <person name="Nagy I."/>
            <person name="Chovatia M."/>
            <person name="Adam C."/>
            <person name="LaButti K."/>
            <person name="Lipzen A."/>
            <person name="Riley R."/>
            <person name="Grigoriev I.V."/>
            <person name="Nagy L.G."/>
        </authorList>
    </citation>
    <scope>NUCLEOTIDE SEQUENCE [LARGE SCALE GENOMIC DNA]</scope>
    <source>
        <strain evidence="1 2">NL-1724</strain>
    </source>
</reference>
<dbReference type="Proteomes" id="UP000320762">
    <property type="component" value="Unassembled WGS sequence"/>
</dbReference>
<proteinExistence type="predicted"/>
<dbReference type="EMBL" id="VDMD01000001">
    <property type="protein sequence ID" value="TRM69169.1"/>
    <property type="molecule type" value="Genomic_DNA"/>
</dbReference>